<dbReference type="EC" id="2.5.1.15" evidence="4"/>
<evidence type="ECO:0000256" key="8">
    <source>
        <dbReference type="ARBA" id="ARBA00022909"/>
    </source>
</evidence>
<dbReference type="CDD" id="cd00739">
    <property type="entry name" value="DHPS"/>
    <property type="match status" value="1"/>
</dbReference>
<proteinExistence type="predicted"/>
<dbReference type="GO" id="GO:0004156">
    <property type="term" value="F:dihydropteroate synthase activity"/>
    <property type="evidence" value="ECO:0007669"/>
    <property type="project" value="UniProtKB-EC"/>
</dbReference>
<dbReference type="RefSeq" id="WP_110834146.1">
    <property type="nucleotide sequence ID" value="NZ_QKLU01000009.1"/>
</dbReference>
<dbReference type="InterPro" id="IPR011005">
    <property type="entry name" value="Dihydropteroate_synth-like_sf"/>
</dbReference>
<evidence type="ECO:0000256" key="5">
    <source>
        <dbReference type="ARBA" id="ARBA00022679"/>
    </source>
</evidence>
<evidence type="ECO:0000313" key="11">
    <source>
        <dbReference type="Proteomes" id="UP000248198"/>
    </source>
</evidence>
<dbReference type="OrthoDB" id="9811744at2"/>
<dbReference type="InterPro" id="IPR000489">
    <property type="entry name" value="Pterin-binding_dom"/>
</dbReference>
<comment type="caution">
    <text evidence="10">The sequence shown here is derived from an EMBL/GenBank/DDBJ whole genome shotgun (WGS) entry which is preliminary data.</text>
</comment>
<comment type="catalytic activity">
    <reaction evidence="1">
        <text>(7,8-dihydropterin-6-yl)methyl diphosphate + 4-aminobenzoate = 7,8-dihydropteroate + diphosphate</text>
        <dbReference type="Rhea" id="RHEA:19949"/>
        <dbReference type="ChEBI" id="CHEBI:17836"/>
        <dbReference type="ChEBI" id="CHEBI:17839"/>
        <dbReference type="ChEBI" id="CHEBI:33019"/>
        <dbReference type="ChEBI" id="CHEBI:72950"/>
        <dbReference type="EC" id="2.5.1.15"/>
    </reaction>
</comment>
<dbReference type="PANTHER" id="PTHR20941:SF1">
    <property type="entry name" value="FOLIC ACID SYNTHESIS PROTEIN FOL1"/>
    <property type="match status" value="1"/>
</dbReference>
<feature type="domain" description="Pterin-binding" evidence="9">
    <location>
        <begin position="27"/>
        <end position="279"/>
    </location>
</feature>
<dbReference type="GO" id="GO:0046656">
    <property type="term" value="P:folic acid biosynthetic process"/>
    <property type="evidence" value="ECO:0007669"/>
    <property type="project" value="UniProtKB-KW"/>
</dbReference>
<reference evidence="10 11" key="1">
    <citation type="submission" date="2018-06" db="EMBL/GenBank/DDBJ databases">
        <title>Genomic Encyclopedia of Archaeal and Bacterial Type Strains, Phase II (KMG-II): from individual species to whole genera.</title>
        <authorList>
            <person name="Goeker M."/>
        </authorList>
    </citation>
    <scope>NUCLEOTIDE SEQUENCE [LARGE SCALE GENOMIC DNA]</scope>
    <source>
        <strain evidence="10 11">DSM 27372</strain>
    </source>
</reference>
<organism evidence="10 11">
    <name type="scientific">Pedobacter nutrimenti</name>
    <dbReference type="NCBI Taxonomy" id="1241337"/>
    <lineage>
        <taxon>Bacteria</taxon>
        <taxon>Pseudomonadati</taxon>
        <taxon>Bacteroidota</taxon>
        <taxon>Sphingobacteriia</taxon>
        <taxon>Sphingobacteriales</taxon>
        <taxon>Sphingobacteriaceae</taxon>
        <taxon>Pedobacter</taxon>
    </lineage>
</organism>
<dbReference type="GO" id="GO:0046872">
    <property type="term" value="F:metal ion binding"/>
    <property type="evidence" value="ECO:0007669"/>
    <property type="project" value="UniProtKB-KW"/>
</dbReference>
<dbReference type="NCBIfam" id="TIGR01496">
    <property type="entry name" value="DHPS"/>
    <property type="match status" value="1"/>
</dbReference>
<comment type="cofactor">
    <cofactor evidence="2">
        <name>Mg(2+)</name>
        <dbReference type="ChEBI" id="CHEBI:18420"/>
    </cofactor>
</comment>
<dbReference type="GO" id="GO:0005829">
    <property type="term" value="C:cytosol"/>
    <property type="evidence" value="ECO:0007669"/>
    <property type="project" value="TreeGrafter"/>
</dbReference>
<sequence length="287" mass="31940">MAKDTFLNRNPTPTLKLGTGLLDLSKAAVMGIINITPDSFFEASRHTELDAVLKKTEHFLKEGAKFIDIGGYSSRPGARNITGDEELQRVVPVIEAISKNFPEAFLSVDTFRAKVARYSVQAGAHLINDISGGELDPEMFPTVAELNVPYVLMHMKGTPQNMQDAPSYENITLEVTDYFQKKVHQLREMGVKDLILDPGFGFSKNLEHNYKLLQEMEDLHIFELPLLVGFSRKSMIYKSLNSSPDQSLNGSSVLNTIALLKGAKILRVHDVKEAVECITLIEKMQSA</sequence>
<dbReference type="Gene3D" id="3.20.20.20">
    <property type="entry name" value="Dihydropteroate synthase-like"/>
    <property type="match status" value="1"/>
</dbReference>
<keyword evidence="6" id="KW-0479">Metal-binding</keyword>
<protein>
    <recommendedName>
        <fullName evidence="4">dihydropteroate synthase</fullName>
        <ecNumber evidence="4">2.5.1.15</ecNumber>
    </recommendedName>
</protein>
<evidence type="ECO:0000256" key="1">
    <source>
        <dbReference type="ARBA" id="ARBA00000012"/>
    </source>
</evidence>
<dbReference type="InterPro" id="IPR045031">
    <property type="entry name" value="DHP_synth-like"/>
</dbReference>
<dbReference type="AlphaFoldDB" id="A0A318UBV1"/>
<dbReference type="SUPFAM" id="SSF51717">
    <property type="entry name" value="Dihydropteroate synthetase-like"/>
    <property type="match status" value="1"/>
</dbReference>
<dbReference type="PROSITE" id="PS50972">
    <property type="entry name" value="PTERIN_BINDING"/>
    <property type="match status" value="1"/>
</dbReference>
<dbReference type="Pfam" id="PF00809">
    <property type="entry name" value="Pterin_bind"/>
    <property type="match status" value="1"/>
</dbReference>
<dbReference type="PANTHER" id="PTHR20941">
    <property type="entry name" value="FOLATE SYNTHESIS PROTEINS"/>
    <property type="match status" value="1"/>
</dbReference>
<dbReference type="EMBL" id="QKLU01000009">
    <property type="protein sequence ID" value="PYF69960.1"/>
    <property type="molecule type" value="Genomic_DNA"/>
</dbReference>
<keyword evidence="8" id="KW-0289">Folate biosynthesis</keyword>
<evidence type="ECO:0000256" key="7">
    <source>
        <dbReference type="ARBA" id="ARBA00022842"/>
    </source>
</evidence>
<evidence type="ECO:0000256" key="3">
    <source>
        <dbReference type="ARBA" id="ARBA00004763"/>
    </source>
</evidence>
<evidence type="ECO:0000313" key="10">
    <source>
        <dbReference type="EMBL" id="PYF69960.1"/>
    </source>
</evidence>
<gene>
    <name evidence="10" type="ORF">B0O44_10949</name>
</gene>
<name>A0A318UBV1_9SPHI</name>
<keyword evidence="5" id="KW-0808">Transferase</keyword>
<keyword evidence="7" id="KW-0460">Magnesium</keyword>
<evidence type="ECO:0000256" key="2">
    <source>
        <dbReference type="ARBA" id="ARBA00001946"/>
    </source>
</evidence>
<dbReference type="InterPro" id="IPR006390">
    <property type="entry name" value="DHP_synth_dom"/>
</dbReference>
<dbReference type="Proteomes" id="UP000248198">
    <property type="component" value="Unassembled WGS sequence"/>
</dbReference>
<dbReference type="GO" id="GO:0046654">
    <property type="term" value="P:tetrahydrofolate biosynthetic process"/>
    <property type="evidence" value="ECO:0007669"/>
    <property type="project" value="TreeGrafter"/>
</dbReference>
<keyword evidence="11" id="KW-1185">Reference proteome</keyword>
<evidence type="ECO:0000256" key="4">
    <source>
        <dbReference type="ARBA" id="ARBA00012458"/>
    </source>
</evidence>
<comment type="pathway">
    <text evidence="3">Cofactor biosynthesis; tetrahydrofolate biosynthesis; 7,8-dihydrofolate from 2-amino-4-hydroxy-6-hydroxymethyl-7,8-dihydropteridine diphosphate and 4-aminobenzoate: step 1/2.</text>
</comment>
<evidence type="ECO:0000256" key="6">
    <source>
        <dbReference type="ARBA" id="ARBA00022723"/>
    </source>
</evidence>
<accession>A0A318UBV1</accession>
<evidence type="ECO:0000259" key="9">
    <source>
        <dbReference type="PROSITE" id="PS50972"/>
    </source>
</evidence>